<feature type="region of interest" description="Disordered" evidence="7">
    <location>
        <begin position="204"/>
        <end position="228"/>
    </location>
</feature>
<dbReference type="Pfam" id="PF00632">
    <property type="entry name" value="HECT"/>
    <property type="match status" value="2"/>
</dbReference>
<dbReference type="InterPro" id="IPR044611">
    <property type="entry name" value="E3A/B/C-like"/>
</dbReference>
<dbReference type="Gene3D" id="3.90.1750.10">
    <property type="entry name" value="Hect, E3 ligase catalytic domains"/>
    <property type="match status" value="2"/>
</dbReference>
<sequence length="1365" mass="155064">MTRLRGGSVSPTDAAVASDRGSLYNLSKLPPEAPEVISKNTIAVTDPAKVLPWNKDERHRYFNLLVKRYKNQLLYGCQEPNCLTPTCFSYRKRVTDAPVRRYTELSARTIAVYLASQDNPERGLCRNPPVTNIESLGRDRPRQASKQSHPESHHDHNAVSGAARPHSANEVGNNAPSQGGSSRSHEPSSADNALLDADKSRLSNSKEALDTGGAHGDPIPEIRSAKLRDPKSFTQNLFDTVSMKMVEWLPLPRMPDSFNSKTSSDQCKYQGRRTPDSGVSTRSQEVTPRQTRPNRRRSFPSKEASKPTVPTTPLTTNAQPTAVEVKLGQPVKRLSINELDQWRQPRRNLSDDKVQTERKPPRKRSSINTPSNTTSGNLTSPPPLKHRPQKQRHFSTDVSSTGKPDHSKSRRAPREGSKVQRQQGYHVSHGDNRSSQNSVPEPQLSPTVSRETEIRHTPSTSTRICEVQSLSHLSSTIIKGLEEMMYDTEEDAEKWKDEMKELETRGYSESWNWRFATARQRQAFPFVSQSIFYVLSNPDQLLRSFRATRDYTQEKKDSIVPSSLDITQLDDSFRTLYRICPWETALHCLWVSLENLFIPPKEFPSSPVPVRQHIRRNSSSASSAHSLKRQSPLPLLGDGKPAEHYVTDTEAAHILVIILVALSSSIPRTDPGTWSIVRQLRASGTVVPDSELRKHRPSKTRQLIEIADKFEHDLALRLVNRLARAISARLAFHEISKSKSWSILDVGRRERPSVVDMILDILRHCPNITPIIPGEPFDDFLNERPPTTPMVTVEWLRTLLLKEWDGKPEMAKSSAAGSAIQILSSMYQNREKLGLRPEDFHTSFFSERLDPMDMPVEWLSFMPNNRTIHLLSYPFLFVPSALVTYFRALNYTTMAKSYETAMTASRHMTQTAFSNTIPVEDDVSLLARLKTSISTYLILTIRRDYLLTDALDQLWRRERRELIRPLKVKMGMDEGEEGIDHGGVQQEFFRLAMAEALDPAYGMFTMDSRNLVSWFQPRSMEPLYKFELLGLLMSLAVYNGLTLPVNFPIALYRKLLGMRVKNIDHIRVGWPELGKGLENLLNWSDGDVGDIFMRTYEFSFETFGSVTTVDMEKVDRDEPWPPPERNVTWERKRRNSSGRTTSSKSSRFSDASMLRDSGEDSRYPRQEVLSGILKGASSRSHRPQPPSPPHEEAALVTNENRERYVKDYIFWLTDKAVRPQFEAFARGFYTCLDRMALSIFVPEALKTVVEGIQEINVDELEKHARYEGGFDANHRVMVDFWSVVKEYSQTKMGKLLEFVTASDRVPVNGISSLVFVIQRNGVDDERLPTSLTCFGRLLLPEYSTRDVLRERLDKALENSKGFGVA</sequence>
<feature type="compositionally biased region" description="Basic and acidic residues" evidence="7">
    <location>
        <begin position="1156"/>
        <end position="1165"/>
    </location>
</feature>
<dbReference type="Gene3D" id="3.30.2410.10">
    <property type="entry name" value="Hect, E3 ligase catalytic domain"/>
    <property type="match status" value="1"/>
</dbReference>
<dbReference type="SUPFAM" id="SSF56204">
    <property type="entry name" value="Hect, E3 ligase catalytic domain"/>
    <property type="match status" value="1"/>
</dbReference>
<keyword evidence="3" id="KW-0808">Transferase</keyword>
<feature type="compositionally biased region" description="Basic and acidic residues" evidence="7">
    <location>
        <begin position="340"/>
        <end position="359"/>
    </location>
</feature>
<feature type="compositionally biased region" description="Polar residues" evidence="7">
    <location>
        <begin position="277"/>
        <end position="291"/>
    </location>
</feature>
<keyword evidence="8" id="KW-0812">Transmembrane</keyword>
<evidence type="ECO:0000256" key="8">
    <source>
        <dbReference type="SAM" id="Phobius"/>
    </source>
</evidence>
<feature type="compositionally biased region" description="Basic and acidic residues" evidence="7">
    <location>
        <begin position="136"/>
        <end position="157"/>
    </location>
</feature>
<keyword evidence="6" id="KW-0175">Coiled coil</keyword>
<dbReference type="InterPro" id="IPR032353">
    <property type="entry name" value="AZUL"/>
</dbReference>
<feature type="compositionally biased region" description="Polar residues" evidence="7">
    <location>
        <begin position="433"/>
        <end position="449"/>
    </location>
</feature>
<feature type="transmembrane region" description="Helical" evidence="8">
    <location>
        <begin position="870"/>
        <end position="889"/>
    </location>
</feature>
<dbReference type="PANTHER" id="PTHR45700">
    <property type="entry name" value="UBIQUITIN-PROTEIN LIGASE E3C"/>
    <property type="match status" value="1"/>
</dbReference>
<dbReference type="EC" id="2.3.2.26" evidence="2"/>
<feature type="compositionally biased region" description="Basic and acidic residues" evidence="7">
    <location>
        <begin position="403"/>
        <end position="418"/>
    </location>
</feature>
<proteinExistence type="predicted"/>
<evidence type="ECO:0000256" key="5">
    <source>
        <dbReference type="PROSITE-ProRule" id="PRU00104"/>
    </source>
</evidence>
<feature type="domain" description="HECT" evidence="9">
    <location>
        <begin position="958"/>
        <end position="1365"/>
    </location>
</feature>
<feature type="region of interest" description="Disordered" evidence="7">
    <location>
        <begin position="119"/>
        <end position="191"/>
    </location>
</feature>
<feature type="compositionally biased region" description="Polar residues" evidence="7">
    <location>
        <begin position="170"/>
        <end position="182"/>
    </location>
</feature>
<organism evidence="10 11">
    <name type="scientific">Polytolypa hystricis (strain UAMH7299)</name>
    <dbReference type="NCBI Taxonomy" id="1447883"/>
    <lineage>
        <taxon>Eukaryota</taxon>
        <taxon>Fungi</taxon>
        <taxon>Dikarya</taxon>
        <taxon>Ascomycota</taxon>
        <taxon>Pezizomycotina</taxon>
        <taxon>Eurotiomycetes</taxon>
        <taxon>Eurotiomycetidae</taxon>
        <taxon>Onygenales</taxon>
        <taxon>Onygenales incertae sedis</taxon>
        <taxon>Polytolypa</taxon>
    </lineage>
</organism>
<dbReference type="STRING" id="1447883.A0A2B7YDZ7"/>
<comment type="caution">
    <text evidence="10">The sequence shown here is derived from an EMBL/GenBank/DDBJ whole genome shotgun (WGS) entry which is preliminary data.</text>
</comment>
<feature type="active site" description="Glycyl thioester intermediate" evidence="5">
    <location>
        <position position="1333"/>
    </location>
</feature>
<feature type="compositionally biased region" description="Basic residues" evidence="7">
    <location>
        <begin position="384"/>
        <end position="393"/>
    </location>
</feature>
<gene>
    <name evidence="10" type="ORF">AJ80_04129</name>
</gene>
<accession>A0A2B7YDZ7</accession>
<feature type="compositionally biased region" description="Polar residues" evidence="7">
    <location>
        <begin position="366"/>
        <end position="379"/>
    </location>
</feature>
<dbReference type="GO" id="GO:0000209">
    <property type="term" value="P:protein polyubiquitination"/>
    <property type="evidence" value="ECO:0007669"/>
    <property type="project" value="InterPro"/>
</dbReference>
<dbReference type="Gene3D" id="6.10.130.10">
    <property type="entry name" value="Ubiquitin-protein ligase E3A, N-terminal zinc-binding domain (AZUL)"/>
    <property type="match status" value="1"/>
</dbReference>
<dbReference type="SMART" id="SM00119">
    <property type="entry name" value="HECTc"/>
    <property type="match status" value="1"/>
</dbReference>
<name>A0A2B7YDZ7_POLH7</name>
<dbReference type="Pfam" id="PF16558">
    <property type="entry name" value="AZUL"/>
    <property type="match status" value="1"/>
</dbReference>
<dbReference type="EMBL" id="PDNA01000050">
    <property type="protein sequence ID" value="PGH19263.1"/>
    <property type="molecule type" value="Genomic_DNA"/>
</dbReference>
<keyword evidence="8" id="KW-0472">Membrane</keyword>
<feature type="compositionally biased region" description="Basic and acidic residues" evidence="7">
    <location>
        <begin position="218"/>
        <end position="228"/>
    </location>
</feature>
<feature type="region of interest" description="Disordered" evidence="7">
    <location>
        <begin position="254"/>
        <end position="462"/>
    </location>
</feature>
<dbReference type="GO" id="GO:0061630">
    <property type="term" value="F:ubiquitin protein ligase activity"/>
    <property type="evidence" value="ECO:0007669"/>
    <property type="project" value="UniProtKB-EC"/>
</dbReference>
<feature type="compositionally biased region" description="Low complexity" evidence="7">
    <location>
        <begin position="1137"/>
        <end position="1149"/>
    </location>
</feature>
<evidence type="ECO:0000256" key="7">
    <source>
        <dbReference type="SAM" id="MobiDB-lite"/>
    </source>
</evidence>
<dbReference type="InterPro" id="IPR035983">
    <property type="entry name" value="Hect_E3_ubiquitin_ligase"/>
</dbReference>
<keyword evidence="11" id="KW-1185">Reference proteome</keyword>
<dbReference type="PROSITE" id="PS50237">
    <property type="entry name" value="HECT"/>
    <property type="match status" value="1"/>
</dbReference>
<dbReference type="PANTHER" id="PTHR45700:SF8">
    <property type="entry name" value="HECT-TYPE E3 UBIQUITIN TRANSFERASE"/>
    <property type="match status" value="1"/>
</dbReference>
<feature type="coiled-coil region" evidence="6">
    <location>
        <begin position="478"/>
        <end position="505"/>
    </location>
</feature>
<evidence type="ECO:0000256" key="2">
    <source>
        <dbReference type="ARBA" id="ARBA00012485"/>
    </source>
</evidence>
<dbReference type="Gene3D" id="3.30.2160.10">
    <property type="entry name" value="Hect, E3 ligase catalytic domain"/>
    <property type="match status" value="2"/>
</dbReference>
<reference evidence="10 11" key="1">
    <citation type="submission" date="2017-10" db="EMBL/GenBank/DDBJ databases">
        <title>Comparative genomics in systemic dimorphic fungi from Ajellomycetaceae.</title>
        <authorList>
            <person name="Munoz J.F."/>
            <person name="Mcewen J.G."/>
            <person name="Clay O.K."/>
            <person name="Cuomo C.A."/>
        </authorList>
    </citation>
    <scope>NUCLEOTIDE SEQUENCE [LARGE SCALE GENOMIC DNA]</scope>
    <source>
        <strain evidence="10 11">UAMH7299</strain>
    </source>
</reference>
<keyword evidence="8" id="KW-1133">Transmembrane helix</keyword>
<dbReference type="InterPro" id="IPR000569">
    <property type="entry name" value="HECT_dom"/>
</dbReference>
<evidence type="ECO:0000256" key="6">
    <source>
        <dbReference type="SAM" id="Coils"/>
    </source>
</evidence>
<dbReference type="OrthoDB" id="5981550at2759"/>
<feature type="compositionally biased region" description="Polar residues" evidence="7">
    <location>
        <begin position="308"/>
        <end position="320"/>
    </location>
</feature>
<keyword evidence="4 5" id="KW-0833">Ubl conjugation pathway</keyword>
<evidence type="ECO:0000313" key="11">
    <source>
        <dbReference type="Proteomes" id="UP000224634"/>
    </source>
</evidence>
<evidence type="ECO:0000259" key="9">
    <source>
        <dbReference type="PROSITE" id="PS50237"/>
    </source>
</evidence>
<protein>
    <recommendedName>
        <fullName evidence="2">HECT-type E3 ubiquitin transferase</fullName>
        <ecNumber evidence="2">2.3.2.26</ecNumber>
    </recommendedName>
</protein>
<evidence type="ECO:0000313" key="10">
    <source>
        <dbReference type="EMBL" id="PGH19263.1"/>
    </source>
</evidence>
<feature type="region of interest" description="Disordered" evidence="7">
    <location>
        <begin position="1112"/>
        <end position="1195"/>
    </location>
</feature>
<feature type="region of interest" description="Disordered" evidence="7">
    <location>
        <begin position="614"/>
        <end position="635"/>
    </location>
</feature>
<dbReference type="InterPro" id="IPR042556">
    <property type="entry name" value="AZUL_sf"/>
</dbReference>
<dbReference type="Proteomes" id="UP000224634">
    <property type="component" value="Unassembled WGS sequence"/>
</dbReference>
<feature type="compositionally biased region" description="Polar residues" evidence="7">
    <location>
        <begin position="257"/>
        <end position="267"/>
    </location>
</feature>
<dbReference type="FunFam" id="3.30.2410.10:FF:000003">
    <property type="entry name" value="probable E3 ubiquitin-protein ligase HERC4 isoform X1"/>
    <property type="match status" value="1"/>
</dbReference>
<evidence type="ECO:0000256" key="1">
    <source>
        <dbReference type="ARBA" id="ARBA00000885"/>
    </source>
</evidence>
<evidence type="ECO:0000256" key="3">
    <source>
        <dbReference type="ARBA" id="ARBA00022679"/>
    </source>
</evidence>
<evidence type="ECO:0000256" key="4">
    <source>
        <dbReference type="ARBA" id="ARBA00022786"/>
    </source>
</evidence>
<comment type="catalytic activity">
    <reaction evidence="1">
        <text>S-ubiquitinyl-[E2 ubiquitin-conjugating enzyme]-L-cysteine + [acceptor protein]-L-lysine = [E2 ubiquitin-conjugating enzyme]-L-cysteine + N(6)-ubiquitinyl-[acceptor protein]-L-lysine.</text>
        <dbReference type="EC" id="2.3.2.26"/>
    </reaction>
</comment>
<feature type="transmembrane region" description="Helical" evidence="8">
    <location>
        <begin position="1028"/>
        <end position="1052"/>
    </location>
</feature>